<evidence type="ECO:0000313" key="2">
    <source>
        <dbReference type="Proteomes" id="UP000823865"/>
    </source>
</evidence>
<accession>A0A9E2L7B3</accession>
<reference evidence="1" key="2">
    <citation type="submission" date="2021-04" db="EMBL/GenBank/DDBJ databases">
        <authorList>
            <person name="Gilroy R."/>
        </authorList>
    </citation>
    <scope>NUCLEOTIDE SEQUENCE</scope>
    <source>
        <strain evidence="1">G3-2149</strain>
    </source>
</reference>
<gene>
    <name evidence="1" type="ORF">H9789_06670</name>
</gene>
<reference evidence="1" key="1">
    <citation type="journal article" date="2021" name="PeerJ">
        <title>Extensive microbial diversity within the chicken gut microbiome revealed by metagenomics and culture.</title>
        <authorList>
            <person name="Gilroy R."/>
            <person name="Ravi A."/>
            <person name="Getino M."/>
            <person name="Pursley I."/>
            <person name="Horton D.L."/>
            <person name="Alikhan N.F."/>
            <person name="Baker D."/>
            <person name="Gharbi K."/>
            <person name="Hall N."/>
            <person name="Watson M."/>
            <person name="Adriaenssens E.M."/>
            <person name="Foster-Nyarko E."/>
            <person name="Jarju S."/>
            <person name="Secka A."/>
            <person name="Antonio M."/>
            <person name="Oren A."/>
            <person name="Chaudhuri R.R."/>
            <person name="La Ragione R."/>
            <person name="Hildebrand F."/>
            <person name="Pallen M.J."/>
        </authorList>
    </citation>
    <scope>NUCLEOTIDE SEQUENCE</scope>
    <source>
        <strain evidence="1">G3-2149</strain>
    </source>
</reference>
<organism evidence="1 2">
    <name type="scientific">Candidatus Paraprevotella stercoravium</name>
    <dbReference type="NCBI Taxonomy" id="2838725"/>
    <lineage>
        <taxon>Bacteria</taxon>
        <taxon>Pseudomonadati</taxon>
        <taxon>Bacteroidota</taxon>
        <taxon>Bacteroidia</taxon>
        <taxon>Bacteroidales</taxon>
        <taxon>Prevotellaceae</taxon>
        <taxon>Paraprevotella</taxon>
    </lineage>
</organism>
<dbReference type="Proteomes" id="UP000823865">
    <property type="component" value="Unassembled WGS sequence"/>
</dbReference>
<name>A0A9E2L7B3_9BACT</name>
<dbReference type="Pfam" id="PF14254">
    <property type="entry name" value="DUF4348"/>
    <property type="match status" value="1"/>
</dbReference>
<dbReference type="PROSITE" id="PS51257">
    <property type="entry name" value="PROKAR_LIPOPROTEIN"/>
    <property type="match status" value="1"/>
</dbReference>
<comment type="caution">
    <text evidence="1">The sequence shown here is derived from an EMBL/GenBank/DDBJ whole genome shotgun (WGS) entry which is preliminary data.</text>
</comment>
<dbReference type="InterPro" id="IPR025590">
    <property type="entry name" value="DUF4348"/>
</dbReference>
<sequence>MKKIENLFLLVLLLVACDTKKADRVEETNDAETVDTVGLEEPSLTSSEEISDGLTKRNVDEFFGDFIFSFIQDHHLQMERVRFPLQYVKQTAGKRIASMIEKKSWRHDPVFISSEYYTVLFNNEEQMDLENSTETKKVDIEKINLKKNFIKVLHFEKVDGLWMLCQETEFPLEESPLIDFLNFYKKFASDSLAQRQAIEDPLRFVTADPENDFGTIEGTLSVDQWFAFKPMLPTDEITNIRYGQVYKNPNRLVFVKRGISNGMLDVLSFVKKNGQWKFVSYEN</sequence>
<dbReference type="AlphaFoldDB" id="A0A9E2L7B3"/>
<dbReference type="EMBL" id="JAHLFU010000141">
    <property type="protein sequence ID" value="MBU3853484.1"/>
    <property type="molecule type" value="Genomic_DNA"/>
</dbReference>
<evidence type="ECO:0000313" key="1">
    <source>
        <dbReference type="EMBL" id="MBU3853484.1"/>
    </source>
</evidence>
<dbReference type="Gene3D" id="3.10.450.410">
    <property type="match status" value="1"/>
</dbReference>
<protein>
    <submittedName>
        <fullName evidence="1">DUF4348 domain-containing protein</fullName>
    </submittedName>
</protein>
<proteinExistence type="predicted"/>